<dbReference type="KEGG" id="tut:107371675"/>
<evidence type="ECO:0000256" key="9">
    <source>
        <dbReference type="ARBA" id="ARBA00023004"/>
    </source>
</evidence>
<sequence>MGFAGLLNVTVDSLSLAYQNLSVQLIVYLIVFTIVLVVIIILNRPVNIIRDFSRTDVNLNRLNQPGCFPNGWIGVCESQYLKDNEIKRFDFCGHRIILLRSSSSSSSSGSSLGKPYALDAFCPHLGADFSVGGKIVKKCETDCIRCPFHGWVFRANDGLCLEVPYAKDKKPPNGVKVKVWKCLEMNGFIYVWHHSEGEDPTWTPNIIDHITTKKWKYFGRTEHLVNCLLQEIPENGPDFAHLNEVHAPSFMWGGKIKENNNILIDSISHRWESTWQKGASNDSHKAILSLKSMTFLFGFKLAELEFDRLEQIGPAIVNLFFCFNLFGIRLEGCYVQSVISLAINKQKIIHHLYMEPNWMSSIVAQFLLRAEAIMLERDIQIWSNKIYLNNPKLVKEEKQIAMFRRWYSQFFSSSKEPQYKFEDLW</sequence>
<dbReference type="GO" id="GO:0170056">
    <property type="term" value="F:cholesterol 7-desaturase [NAD(P)H] activity"/>
    <property type="evidence" value="ECO:0007669"/>
    <property type="project" value="UniProtKB-EC"/>
</dbReference>
<name>T1JVP6_TETUR</name>
<dbReference type="eggNOG" id="ENOG502QS20">
    <property type="taxonomic scope" value="Eukaryota"/>
</dbReference>
<accession>T1JVP6</accession>
<dbReference type="Gene3D" id="2.102.10.10">
    <property type="entry name" value="Rieske [2Fe-2S] iron-sulphur domain"/>
    <property type="match status" value="1"/>
</dbReference>
<keyword evidence="20" id="KW-1185">Reference proteome</keyword>
<keyword evidence="7 17" id="KW-1133">Transmembrane helix</keyword>
<dbReference type="HOGENOM" id="CLU_037178_0_0_1"/>
<evidence type="ECO:0000256" key="10">
    <source>
        <dbReference type="ARBA" id="ARBA00023014"/>
    </source>
</evidence>
<dbReference type="GO" id="GO:0008203">
    <property type="term" value="P:cholesterol metabolic process"/>
    <property type="evidence" value="ECO:0007669"/>
    <property type="project" value="InterPro"/>
</dbReference>
<evidence type="ECO:0000256" key="15">
    <source>
        <dbReference type="ARBA" id="ARBA00047853"/>
    </source>
</evidence>
<evidence type="ECO:0000256" key="13">
    <source>
        <dbReference type="ARBA" id="ARBA00025729"/>
    </source>
</evidence>
<dbReference type="Proteomes" id="UP000015104">
    <property type="component" value="Unassembled WGS sequence"/>
</dbReference>
<dbReference type="GO" id="GO:0016020">
    <property type="term" value="C:membrane"/>
    <property type="evidence" value="ECO:0007669"/>
    <property type="project" value="UniProtKB-SubCell"/>
</dbReference>
<evidence type="ECO:0000256" key="8">
    <source>
        <dbReference type="ARBA" id="ARBA00023002"/>
    </source>
</evidence>
<comment type="catalytic activity">
    <reaction evidence="15">
        <text>cholesterol + NADH + O2 + H(+) = 7-dehydrocholesterol + NAD(+) + 2 H2O</text>
        <dbReference type="Rhea" id="RHEA:51644"/>
        <dbReference type="ChEBI" id="CHEBI:15377"/>
        <dbReference type="ChEBI" id="CHEBI:15378"/>
        <dbReference type="ChEBI" id="CHEBI:15379"/>
        <dbReference type="ChEBI" id="CHEBI:16113"/>
        <dbReference type="ChEBI" id="CHEBI:17759"/>
        <dbReference type="ChEBI" id="CHEBI:57540"/>
        <dbReference type="ChEBI" id="CHEBI:57945"/>
        <dbReference type="EC" id="1.14.19.21"/>
    </reaction>
    <physiologicalReaction direction="left-to-right" evidence="15">
        <dbReference type="Rhea" id="RHEA:51645"/>
    </physiologicalReaction>
</comment>
<keyword evidence="6" id="KW-0479">Metal-binding</keyword>
<evidence type="ECO:0000256" key="3">
    <source>
        <dbReference type="ARBA" id="ARBA00004972"/>
    </source>
</evidence>
<organism evidence="19 20">
    <name type="scientific">Tetranychus urticae</name>
    <name type="common">Two-spotted spider mite</name>
    <dbReference type="NCBI Taxonomy" id="32264"/>
    <lineage>
        <taxon>Eukaryota</taxon>
        <taxon>Metazoa</taxon>
        <taxon>Ecdysozoa</taxon>
        <taxon>Arthropoda</taxon>
        <taxon>Chelicerata</taxon>
        <taxon>Arachnida</taxon>
        <taxon>Acari</taxon>
        <taxon>Acariformes</taxon>
        <taxon>Trombidiformes</taxon>
        <taxon>Prostigmata</taxon>
        <taxon>Eleutherengona</taxon>
        <taxon>Raphignathae</taxon>
        <taxon>Tetranychoidea</taxon>
        <taxon>Tetranychidae</taxon>
        <taxon>Tetranychus</taxon>
    </lineage>
</organism>
<evidence type="ECO:0000256" key="14">
    <source>
        <dbReference type="ARBA" id="ARBA00026095"/>
    </source>
</evidence>
<feature type="transmembrane region" description="Helical" evidence="17">
    <location>
        <begin position="21"/>
        <end position="42"/>
    </location>
</feature>
<evidence type="ECO:0000256" key="17">
    <source>
        <dbReference type="SAM" id="Phobius"/>
    </source>
</evidence>
<evidence type="ECO:0000256" key="1">
    <source>
        <dbReference type="ARBA" id="ARBA00001962"/>
    </source>
</evidence>
<dbReference type="GO" id="GO:0051537">
    <property type="term" value="F:2 iron, 2 sulfur cluster binding"/>
    <property type="evidence" value="ECO:0007669"/>
    <property type="project" value="UniProtKB-KW"/>
</dbReference>
<dbReference type="GO" id="GO:0005737">
    <property type="term" value="C:cytoplasm"/>
    <property type="evidence" value="ECO:0007669"/>
    <property type="project" value="TreeGrafter"/>
</dbReference>
<evidence type="ECO:0000259" key="18">
    <source>
        <dbReference type="PROSITE" id="PS51296"/>
    </source>
</evidence>
<feature type="domain" description="Rieske" evidence="18">
    <location>
        <begin position="72"/>
        <end position="191"/>
    </location>
</feature>
<comment type="similarity">
    <text evidence="13">Belongs to the cholesterol 7-desaturase family.</text>
</comment>
<keyword evidence="5" id="KW-0001">2Fe-2S</keyword>
<comment type="pathway">
    <text evidence="3">Hormone biosynthesis.</text>
</comment>
<dbReference type="UniPathway" id="UPA01020"/>
<dbReference type="Gene3D" id="3.90.380.10">
    <property type="entry name" value="Naphthalene 1,2-dioxygenase Alpha Subunit, Chain A, domain 1"/>
    <property type="match status" value="1"/>
</dbReference>
<dbReference type="Pfam" id="PF19298">
    <property type="entry name" value="KshA_C"/>
    <property type="match status" value="1"/>
</dbReference>
<keyword evidence="4 17" id="KW-0812">Transmembrane</keyword>
<evidence type="ECO:0000256" key="7">
    <source>
        <dbReference type="ARBA" id="ARBA00022989"/>
    </source>
</evidence>
<dbReference type="InterPro" id="IPR017941">
    <property type="entry name" value="Rieske_2Fe-2S"/>
</dbReference>
<dbReference type="Pfam" id="PF00355">
    <property type="entry name" value="Rieske"/>
    <property type="match status" value="1"/>
</dbReference>
<dbReference type="AlphaFoldDB" id="T1JVP6"/>
<comment type="cofactor">
    <cofactor evidence="1">
        <name>Fe cation</name>
        <dbReference type="ChEBI" id="CHEBI:24875"/>
    </cofactor>
</comment>
<dbReference type="InterPro" id="IPR045605">
    <property type="entry name" value="KshA-like_C"/>
</dbReference>
<comment type="pathway">
    <text evidence="12">Steroid hormone biosynthesis; dafachronic acid biosynthesis.</text>
</comment>
<evidence type="ECO:0000256" key="12">
    <source>
        <dbReference type="ARBA" id="ARBA00025712"/>
    </source>
</evidence>
<dbReference type="InterPro" id="IPR050584">
    <property type="entry name" value="Cholesterol_7-desaturase"/>
</dbReference>
<evidence type="ECO:0000256" key="2">
    <source>
        <dbReference type="ARBA" id="ARBA00004370"/>
    </source>
</evidence>
<reference evidence="19" key="2">
    <citation type="submission" date="2015-06" db="UniProtKB">
        <authorList>
            <consortium name="EnsemblMetazoa"/>
        </authorList>
    </citation>
    <scope>IDENTIFICATION</scope>
</reference>
<keyword evidence="9" id="KW-0408">Iron</keyword>
<proteinExistence type="inferred from homology"/>
<dbReference type="OrthoDB" id="6428779at2759"/>
<keyword evidence="10" id="KW-0411">Iron-sulfur</keyword>
<dbReference type="PROSITE" id="PS51296">
    <property type="entry name" value="RIESKE"/>
    <property type="match status" value="1"/>
</dbReference>
<comment type="catalytic activity">
    <reaction evidence="16">
        <text>cholesterol + NADPH + O2 + H(+) = 7-dehydrocholesterol + NADP(+) + 2 H2O</text>
        <dbReference type="Rhea" id="RHEA:45024"/>
        <dbReference type="ChEBI" id="CHEBI:15377"/>
        <dbReference type="ChEBI" id="CHEBI:15378"/>
        <dbReference type="ChEBI" id="CHEBI:15379"/>
        <dbReference type="ChEBI" id="CHEBI:16113"/>
        <dbReference type="ChEBI" id="CHEBI:17759"/>
        <dbReference type="ChEBI" id="CHEBI:57783"/>
        <dbReference type="ChEBI" id="CHEBI:58349"/>
        <dbReference type="EC" id="1.14.19.21"/>
    </reaction>
    <physiologicalReaction direction="left-to-right" evidence="16">
        <dbReference type="Rhea" id="RHEA:45025"/>
    </physiologicalReaction>
</comment>
<evidence type="ECO:0000256" key="4">
    <source>
        <dbReference type="ARBA" id="ARBA00022692"/>
    </source>
</evidence>
<dbReference type="SUPFAM" id="SSF50022">
    <property type="entry name" value="ISP domain"/>
    <property type="match status" value="1"/>
</dbReference>
<dbReference type="PANTHER" id="PTHR21266">
    <property type="entry name" value="IRON-SULFUR DOMAIN CONTAINING PROTEIN"/>
    <property type="match status" value="1"/>
</dbReference>
<dbReference type="PANTHER" id="PTHR21266:SF32">
    <property type="entry name" value="CHOLESTEROL 7-DESATURASE NVD"/>
    <property type="match status" value="1"/>
</dbReference>
<evidence type="ECO:0000256" key="6">
    <source>
        <dbReference type="ARBA" id="ARBA00022723"/>
    </source>
</evidence>
<dbReference type="OMA" id="HTNCREI"/>
<evidence type="ECO:0000256" key="16">
    <source>
        <dbReference type="ARBA" id="ARBA00049548"/>
    </source>
</evidence>
<evidence type="ECO:0000256" key="11">
    <source>
        <dbReference type="ARBA" id="ARBA00023136"/>
    </source>
</evidence>
<keyword evidence="8" id="KW-0560">Oxidoreductase</keyword>
<dbReference type="GO" id="GO:0046872">
    <property type="term" value="F:metal ion binding"/>
    <property type="evidence" value="ECO:0007669"/>
    <property type="project" value="UniProtKB-KW"/>
</dbReference>
<dbReference type="EMBL" id="CAEY01000795">
    <property type="status" value="NOT_ANNOTATED_CDS"/>
    <property type="molecule type" value="Genomic_DNA"/>
</dbReference>
<protein>
    <recommendedName>
        <fullName evidence="14">cholesterol 7-desaturase</fullName>
        <ecNumber evidence="14">1.14.19.21</ecNumber>
    </recommendedName>
</protein>
<dbReference type="EC" id="1.14.19.21" evidence="14"/>
<gene>
    <name evidence="19" type="primary">107371675</name>
</gene>
<reference evidence="20" key="1">
    <citation type="submission" date="2011-08" db="EMBL/GenBank/DDBJ databases">
        <authorList>
            <person name="Rombauts S."/>
        </authorList>
    </citation>
    <scope>NUCLEOTIDE SEQUENCE</scope>
    <source>
        <strain evidence="20">London</strain>
    </source>
</reference>
<keyword evidence="11 17" id="KW-0472">Membrane</keyword>
<evidence type="ECO:0000256" key="5">
    <source>
        <dbReference type="ARBA" id="ARBA00022714"/>
    </source>
</evidence>
<comment type="subcellular location">
    <subcellularLocation>
        <location evidence="2">Membrane</location>
    </subcellularLocation>
</comment>
<evidence type="ECO:0000313" key="19">
    <source>
        <dbReference type="EnsemblMetazoa" id="tetur02g05350.1"/>
    </source>
</evidence>
<evidence type="ECO:0000313" key="20">
    <source>
        <dbReference type="Proteomes" id="UP000015104"/>
    </source>
</evidence>
<dbReference type="EnsemblMetazoa" id="tetur02g05350.1">
    <property type="protein sequence ID" value="tetur02g05350.1"/>
    <property type="gene ID" value="tetur02g05350"/>
</dbReference>
<dbReference type="STRING" id="32264.T1JVP6"/>
<dbReference type="InterPro" id="IPR036922">
    <property type="entry name" value="Rieske_2Fe-2S_sf"/>
</dbReference>